<feature type="compositionally biased region" description="Basic and acidic residues" evidence="5">
    <location>
        <begin position="16"/>
        <end position="30"/>
    </location>
</feature>
<keyword evidence="4" id="KW-0406">Ion transport</keyword>
<dbReference type="EMBL" id="REGN01001751">
    <property type="protein sequence ID" value="RNA32773.1"/>
    <property type="molecule type" value="Genomic_DNA"/>
</dbReference>
<dbReference type="InterPro" id="IPR007274">
    <property type="entry name" value="Cop_transporter"/>
</dbReference>
<evidence type="ECO:0000256" key="3">
    <source>
        <dbReference type="ARBA" id="ARBA00023136"/>
    </source>
</evidence>
<comment type="similarity">
    <text evidence="4">Belongs to the copper transporter (Ctr) (TC 1.A.56) family. SLC31A subfamily.</text>
</comment>
<name>A0A3M7SAC0_BRAPC</name>
<organism evidence="6 7">
    <name type="scientific">Brachionus plicatilis</name>
    <name type="common">Marine rotifer</name>
    <name type="synonym">Brachionus muelleri</name>
    <dbReference type="NCBI Taxonomy" id="10195"/>
    <lineage>
        <taxon>Eukaryota</taxon>
        <taxon>Metazoa</taxon>
        <taxon>Spiralia</taxon>
        <taxon>Gnathifera</taxon>
        <taxon>Rotifera</taxon>
        <taxon>Eurotatoria</taxon>
        <taxon>Monogononta</taxon>
        <taxon>Pseudotrocha</taxon>
        <taxon>Ploima</taxon>
        <taxon>Brachionidae</taxon>
        <taxon>Brachionus</taxon>
    </lineage>
</organism>
<dbReference type="GO" id="GO:0016020">
    <property type="term" value="C:membrane"/>
    <property type="evidence" value="ECO:0007669"/>
    <property type="project" value="UniProtKB-SubCell"/>
</dbReference>
<feature type="transmembrane region" description="Helical" evidence="4">
    <location>
        <begin position="57"/>
        <end position="77"/>
    </location>
</feature>
<keyword evidence="3 4" id="KW-0472">Membrane</keyword>
<reference evidence="6 7" key="1">
    <citation type="journal article" date="2018" name="Sci. Rep.">
        <title>Genomic signatures of local adaptation to the degree of environmental predictability in rotifers.</title>
        <authorList>
            <person name="Franch-Gras L."/>
            <person name="Hahn C."/>
            <person name="Garcia-Roger E.M."/>
            <person name="Carmona M.J."/>
            <person name="Serra M."/>
            <person name="Gomez A."/>
        </authorList>
    </citation>
    <scope>NUCLEOTIDE SEQUENCE [LARGE SCALE GENOMIC DNA]</scope>
    <source>
        <strain evidence="6">HYR1</strain>
    </source>
</reference>
<keyword evidence="7" id="KW-1185">Reference proteome</keyword>
<protein>
    <recommendedName>
        <fullName evidence="4">Copper transport protein</fullName>
    </recommendedName>
</protein>
<evidence type="ECO:0000256" key="2">
    <source>
        <dbReference type="ARBA" id="ARBA00022989"/>
    </source>
</evidence>
<feature type="region of interest" description="Disordered" evidence="5">
    <location>
        <begin position="1"/>
        <end position="30"/>
    </location>
</feature>
<evidence type="ECO:0000256" key="5">
    <source>
        <dbReference type="SAM" id="MobiDB-lite"/>
    </source>
</evidence>
<evidence type="ECO:0000256" key="1">
    <source>
        <dbReference type="ARBA" id="ARBA00022692"/>
    </source>
</evidence>
<dbReference type="GO" id="GO:0005375">
    <property type="term" value="F:copper ion transmembrane transporter activity"/>
    <property type="evidence" value="ECO:0007669"/>
    <property type="project" value="UniProtKB-UniRule"/>
</dbReference>
<comment type="caution">
    <text evidence="6">The sequence shown here is derived from an EMBL/GenBank/DDBJ whole genome shotgun (WGS) entry which is preliminary data.</text>
</comment>
<keyword evidence="4" id="KW-0187">Copper transport</keyword>
<sequence>MSHHDHDAMSSTMNPHVDHTTSMDHSGHDHSGHQMMMIMHSGLKEIIVFPGWKTNNLIELLVSCIALMIIAILYEALKLFRDRITASKLVKRHKVEMESSTSKTQCSTKQQSYKEKLLSTEHFIQTILHVIQFTISYFIMLAFMTYNYWLCLSILIGIGIGFFFFGVRRTKIDLNEDCH</sequence>
<dbReference type="PANTHER" id="PTHR12483:SF115">
    <property type="entry name" value="COPPER TRANSPORT PROTEIN"/>
    <property type="match status" value="1"/>
</dbReference>
<comment type="subcellular location">
    <subcellularLocation>
        <location evidence="4">Membrane</location>
        <topology evidence="4">Multi-pass membrane protein</topology>
    </subcellularLocation>
</comment>
<dbReference type="AlphaFoldDB" id="A0A3M7SAC0"/>
<accession>A0A3M7SAC0</accession>
<dbReference type="PANTHER" id="PTHR12483">
    <property type="entry name" value="SOLUTE CARRIER FAMILY 31 COPPER TRANSPORTERS"/>
    <property type="match status" value="1"/>
</dbReference>
<dbReference type="STRING" id="10195.A0A3M7SAC0"/>
<keyword evidence="4" id="KW-0186">Copper</keyword>
<keyword evidence="1 4" id="KW-0812">Transmembrane</keyword>
<evidence type="ECO:0000313" key="6">
    <source>
        <dbReference type="EMBL" id="RNA32773.1"/>
    </source>
</evidence>
<evidence type="ECO:0000256" key="4">
    <source>
        <dbReference type="RuleBase" id="RU367022"/>
    </source>
</evidence>
<dbReference type="OrthoDB" id="161814at2759"/>
<keyword evidence="2 4" id="KW-1133">Transmembrane helix</keyword>
<feature type="transmembrane region" description="Helical" evidence="4">
    <location>
        <begin position="123"/>
        <end position="140"/>
    </location>
</feature>
<dbReference type="Pfam" id="PF04145">
    <property type="entry name" value="Ctr"/>
    <property type="match status" value="1"/>
</dbReference>
<evidence type="ECO:0000313" key="7">
    <source>
        <dbReference type="Proteomes" id="UP000276133"/>
    </source>
</evidence>
<gene>
    <name evidence="6" type="ORF">BpHYR1_003672</name>
</gene>
<dbReference type="Proteomes" id="UP000276133">
    <property type="component" value="Unassembled WGS sequence"/>
</dbReference>
<feature type="transmembrane region" description="Helical" evidence="4">
    <location>
        <begin position="146"/>
        <end position="167"/>
    </location>
</feature>
<proteinExistence type="inferred from homology"/>
<keyword evidence="4" id="KW-0813">Transport</keyword>